<name>A0A8J7WTB8_9ACTN</name>
<evidence type="ECO:0000313" key="1">
    <source>
        <dbReference type="EMBL" id="MBS2964819.1"/>
    </source>
</evidence>
<dbReference type="Proteomes" id="UP000677913">
    <property type="component" value="Unassembled WGS sequence"/>
</dbReference>
<sequence length="122" mass="12692">MTLRLETMAEPDALLGSGDAAWQASGPFATPGRLAAAGREGDPRCARKSAVAFQGAAPVGVLGLYRPRNGRPPDPAYALGALGHGHRRIRLGLAAGPAKTLRGAKTSSMWAFLRARADGECR</sequence>
<dbReference type="AlphaFoldDB" id="A0A8J7WTB8"/>
<dbReference type="RefSeq" id="WP_211469179.1">
    <property type="nucleotide sequence ID" value="NZ_JAGSXH010000061.1"/>
</dbReference>
<gene>
    <name evidence="1" type="ORF">KGA66_17310</name>
</gene>
<evidence type="ECO:0000313" key="2">
    <source>
        <dbReference type="Proteomes" id="UP000677913"/>
    </source>
</evidence>
<reference evidence="1" key="1">
    <citation type="submission" date="2021-04" db="EMBL/GenBank/DDBJ databases">
        <title>Genome based classification of Actinospica acidithermotolerans sp. nov., an actinobacterium isolated from an Indonesian hot spring.</title>
        <authorList>
            <person name="Kusuma A.B."/>
            <person name="Putra K.E."/>
            <person name="Nafisah S."/>
            <person name="Loh J."/>
            <person name="Nouioui I."/>
            <person name="Goodfellow M."/>
        </authorList>
    </citation>
    <scope>NUCLEOTIDE SEQUENCE</scope>
    <source>
        <strain evidence="1">DSM 45618</strain>
    </source>
</reference>
<proteinExistence type="predicted"/>
<comment type="caution">
    <text evidence="1">The sequence shown here is derived from an EMBL/GenBank/DDBJ whole genome shotgun (WGS) entry which is preliminary data.</text>
</comment>
<keyword evidence="2" id="KW-1185">Reference proteome</keyword>
<protein>
    <submittedName>
        <fullName evidence="1">Uncharacterized protein</fullName>
    </submittedName>
</protein>
<accession>A0A8J7WTB8</accession>
<dbReference type="EMBL" id="JAGSXH010000061">
    <property type="protein sequence ID" value="MBS2964819.1"/>
    <property type="molecule type" value="Genomic_DNA"/>
</dbReference>
<organism evidence="1 2">
    <name type="scientific">Actinocrinis puniceicyclus</name>
    <dbReference type="NCBI Taxonomy" id="977794"/>
    <lineage>
        <taxon>Bacteria</taxon>
        <taxon>Bacillati</taxon>
        <taxon>Actinomycetota</taxon>
        <taxon>Actinomycetes</taxon>
        <taxon>Catenulisporales</taxon>
        <taxon>Actinospicaceae</taxon>
        <taxon>Actinocrinis</taxon>
    </lineage>
</organism>